<organism evidence="2 3">
    <name type="scientific">Rosistilla oblonga</name>
    <dbReference type="NCBI Taxonomy" id="2527990"/>
    <lineage>
        <taxon>Bacteria</taxon>
        <taxon>Pseudomonadati</taxon>
        <taxon>Planctomycetota</taxon>
        <taxon>Planctomycetia</taxon>
        <taxon>Pirellulales</taxon>
        <taxon>Pirellulaceae</taxon>
        <taxon>Rosistilla</taxon>
    </lineage>
</organism>
<sequence length="239" mass="26289">MTSLVVGASGATGKLLVEQLLLRGDRVRAIVRSSNKIPPSLLEHPLLSVIEARISDATDEDIAEYVDGCDAVVSCLGHNLTLRGIFGHPRQLVTRAVQRLSEAAMKKGASKPTKFVLMNTAGNSNRDLDERISFAEQCVLTLLRRAVPPHLDNELAAEYLRTAIAQNHSSIQWVVVRPDTLTDEADVSDYHPHASPTRSAIFNAGKTSRINVAHFMAELISNEDSWNRWKGQMPVIYNA</sequence>
<protein>
    <recommendedName>
        <fullName evidence="1">NAD(P)-binding domain-containing protein</fullName>
    </recommendedName>
</protein>
<keyword evidence="3" id="KW-1185">Reference proteome</keyword>
<dbReference type="InterPro" id="IPR036291">
    <property type="entry name" value="NAD(P)-bd_dom_sf"/>
</dbReference>
<dbReference type="RefSeq" id="WP_145289125.1">
    <property type="nucleotide sequence ID" value="NZ_CP036318.1"/>
</dbReference>
<evidence type="ECO:0000313" key="3">
    <source>
        <dbReference type="Proteomes" id="UP000316770"/>
    </source>
</evidence>
<dbReference type="PANTHER" id="PTHR15020">
    <property type="entry name" value="FLAVIN REDUCTASE-RELATED"/>
    <property type="match status" value="1"/>
</dbReference>
<dbReference type="AlphaFoldDB" id="A0A518IZZ2"/>
<proteinExistence type="predicted"/>
<dbReference type="Gene3D" id="3.40.50.720">
    <property type="entry name" value="NAD(P)-binding Rossmann-like Domain"/>
    <property type="match status" value="1"/>
</dbReference>
<accession>A0A518IZZ2</accession>
<dbReference type="SUPFAM" id="SSF51735">
    <property type="entry name" value="NAD(P)-binding Rossmann-fold domains"/>
    <property type="match status" value="1"/>
</dbReference>
<dbReference type="EMBL" id="CP036318">
    <property type="protein sequence ID" value="QDV58605.1"/>
    <property type="molecule type" value="Genomic_DNA"/>
</dbReference>
<reference evidence="2 3" key="1">
    <citation type="submission" date="2019-02" db="EMBL/GenBank/DDBJ databases">
        <title>Deep-cultivation of Planctomycetes and their phenomic and genomic characterization uncovers novel biology.</title>
        <authorList>
            <person name="Wiegand S."/>
            <person name="Jogler M."/>
            <person name="Boedeker C."/>
            <person name="Pinto D."/>
            <person name="Vollmers J."/>
            <person name="Rivas-Marin E."/>
            <person name="Kohn T."/>
            <person name="Peeters S.H."/>
            <person name="Heuer A."/>
            <person name="Rast P."/>
            <person name="Oberbeckmann S."/>
            <person name="Bunk B."/>
            <person name="Jeske O."/>
            <person name="Meyerdierks A."/>
            <person name="Storesund J.E."/>
            <person name="Kallscheuer N."/>
            <person name="Luecker S."/>
            <person name="Lage O.M."/>
            <person name="Pohl T."/>
            <person name="Merkel B.J."/>
            <person name="Hornburger P."/>
            <person name="Mueller R.-W."/>
            <person name="Bruemmer F."/>
            <person name="Labrenz M."/>
            <person name="Spormann A.M."/>
            <person name="Op den Camp H."/>
            <person name="Overmann J."/>
            <person name="Amann R."/>
            <person name="Jetten M.S.M."/>
            <person name="Mascher T."/>
            <person name="Medema M.H."/>
            <person name="Devos D.P."/>
            <person name="Kaster A.-K."/>
            <person name="Ovreas L."/>
            <person name="Rohde M."/>
            <person name="Galperin M.Y."/>
            <person name="Jogler C."/>
        </authorList>
    </citation>
    <scope>NUCLEOTIDE SEQUENCE [LARGE SCALE GENOMIC DNA]</scope>
    <source>
        <strain evidence="2 3">Mal33</strain>
    </source>
</reference>
<dbReference type="Proteomes" id="UP000316770">
    <property type="component" value="Chromosome"/>
</dbReference>
<name>A0A518IZZ2_9BACT</name>
<evidence type="ECO:0000313" key="2">
    <source>
        <dbReference type="EMBL" id="QDV58605.1"/>
    </source>
</evidence>
<dbReference type="PANTHER" id="PTHR15020:SF11">
    <property type="entry name" value="OS06G0360300 PROTEIN"/>
    <property type="match status" value="1"/>
</dbReference>
<evidence type="ECO:0000259" key="1">
    <source>
        <dbReference type="Pfam" id="PF13460"/>
    </source>
</evidence>
<dbReference type="InterPro" id="IPR016040">
    <property type="entry name" value="NAD(P)-bd_dom"/>
</dbReference>
<gene>
    <name evidence="2" type="ORF">Mal33_46290</name>
</gene>
<feature type="domain" description="NAD(P)-binding" evidence="1">
    <location>
        <begin position="7"/>
        <end position="222"/>
    </location>
</feature>
<dbReference type="Pfam" id="PF13460">
    <property type="entry name" value="NAD_binding_10"/>
    <property type="match status" value="1"/>
</dbReference>